<dbReference type="Proteomes" id="UP000013378">
    <property type="component" value="Unassembled WGS sequence"/>
</dbReference>
<dbReference type="AlphaFoldDB" id="R1CWA1"/>
<name>R1CWA1_9FIRM</name>
<gene>
    <name evidence="2" type="ORF">L21TH_1017</name>
</gene>
<evidence type="ECO:0000259" key="1">
    <source>
        <dbReference type="Pfam" id="PF21778"/>
    </source>
</evidence>
<accession>R1CWA1</accession>
<comment type="caution">
    <text evidence="2">The sequence shown here is derived from an EMBL/GenBank/DDBJ whole genome shotgun (WGS) entry which is preliminary data.</text>
</comment>
<dbReference type="PATRIC" id="fig|1304284.3.peg.998"/>
<keyword evidence="3" id="KW-1185">Reference proteome</keyword>
<protein>
    <recommendedName>
        <fullName evidence="1">DUF6873 domain-containing protein</fullName>
    </recommendedName>
</protein>
<organism evidence="2 3">
    <name type="scientific">Caldisalinibacter kiritimatiensis</name>
    <dbReference type="NCBI Taxonomy" id="1304284"/>
    <lineage>
        <taxon>Bacteria</taxon>
        <taxon>Bacillati</taxon>
        <taxon>Bacillota</taxon>
        <taxon>Tissierellia</taxon>
        <taxon>Tissierellales</taxon>
        <taxon>Thermohalobacteraceae</taxon>
        <taxon>Caldisalinibacter</taxon>
    </lineage>
</organism>
<proteinExistence type="predicted"/>
<dbReference type="STRING" id="1304284.L21TH_1017"/>
<evidence type="ECO:0000313" key="3">
    <source>
        <dbReference type="Proteomes" id="UP000013378"/>
    </source>
</evidence>
<feature type="domain" description="DUF6873" evidence="1">
    <location>
        <begin position="17"/>
        <end position="244"/>
    </location>
</feature>
<dbReference type="eggNOG" id="ENOG502ZBQJ">
    <property type="taxonomic scope" value="Bacteria"/>
</dbReference>
<evidence type="ECO:0000313" key="2">
    <source>
        <dbReference type="EMBL" id="EOD00909.1"/>
    </source>
</evidence>
<dbReference type="EMBL" id="ARZA01000105">
    <property type="protein sequence ID" value="EOD00909.1"/>
    <property type="molecule type" value="Genomic_DNA"/>
</dbReference>
<dbReference type="Pfam" id="PF21778">
    <property type="entry name" value="DUF6873"/>
    <property type="match status" value="1"/>
</dbReference>
<sequence>MNVRNPFIPIKKADAVIIDGRVEQEITKKLNKMDIQTIRTVKCEEVDEAIAYHPDIAIHPIDANTLVIAPNVFEYYKYIFKNRPIKLIKGDKYLKGNYPNDIAYNVARVSRYAIHNTKYTSPKLKYYLEKQGIRLIHVNQGYTKCSTAIVGSNSIITSDPSIYKACKKYNIDLLYIKSGYIKLPGYDYGFIGGATGVISEKEFLFTGRYDNHPNKKDIDKFLAKNNKKAVILSDKEIIDIGSIIPLKYN</sequence>
<dbReference type="InterPro" id="IPR049238">
    <property type="entry name" value="DUF6873"/>
</dbReference>
<dbReference type="OrthoDB" id="1753686at2"/>
<dbReference type="RefSeq" id="WP_006310987.1">
    <property type="nucleotide sequence ID" value="NZ_ARZA01000105.1"/>
</dbReference>
<reference evidence="2 3" key="1">
    <citation type="journal article" date="2015" name="Geomicrobiol. J.">
        <title>Caldisalinibacter kiritimatiensis gen. nov., sp. nov., a moderately thermohalophilic thiosulfate-reducing bacterium from a hypersaline microbial mat.</title>
        <authorList>
            <person name="Ben Hania W."/>
            <person name="Joseph M."/>
            <person name="Fiebig A."/>
            <person name="Bunk B."/>
            <person name="Klenk H.-P."/>
            <person name="Fardeau M.-L."/>
            <person name="Spring S."/>
        </authorList>
    </citation>
    <scope>NUCLEOTIDE SEQUENCE [LARGE SCALE GENOMIC DNA]</scope>
    <source>
        <strain evidence="2 3">L21-TH-D2</strain>
    </source>
</reference>